<gene>
    <name evidence="2" type="ORF">C5Y83_06280</name>
</gene>
<feature type="region of interest" description="Disordered" evidence="1">
    <location>
        <begin position="101"/>
        <end position="196"/>
    </location>
</feature>
<evidence type="ECO:0000256" key="1">
    <source>
        <dbReference type="SAM" id="MobiDB-lite"/>
    </source>
</evidence>
<evidence type="ECO:0000313" key="2">
    <source>
        <dbReference type="EMBL" id="PQO37548.1"/>
    </source>
</evidence>
<reference evidence="2 3" key="1">
    <citation type="submission" date="2018-02" db="EMBL/GenBank/DDBJ databases">
        <title>Comparative genomes isolates from brazilian mangrove.</title>
        <authorList>
            <person name="Araujo J.E."/>
            <person name="Taketani R.G."/>
            <person name="Silva M.C.P."/>
            <person name="Loureco M.V."/>
            <person name="Andreote F.D."/>
        </authorList>
    </citation>
    <scope>NUCLEOTIDE SEQUENCE [LARGE SCALE GENOMIC DNA]</scope>
    <source>
        <strain evidence="2 3">Hex-1 MGV</strain>
    </source>
</reference>
<dbReference type="OrthoDB" id="6630498at2"/>
<dbReference type="RefSeq" id="WP_105328797.1">
    <property type="nucleotide sequence ID" value="NZ_PUHY01000005.1"/>
</dbReference>
<dbReference type="AlphaFoldDB" id="A0A2S8FZD6"/>
<feature type="compositionally biased region" description="Basic residues" evidence="1">
    <location>
        <begin position="102"/>
        <end position="118"/>
    </location>
</feature>
<organism evidence="2 3">
    <name type="scientific">Blastopirellula marina</name>
    <dbReference type="NCBI Taxonomy" id="124"/>
    <lineage>
        <taxon>Bacteria</taxon>
        <taxon>Pseudomonadati</taxon>
        <taxon>Planctomycetota</taxon>
        <taxon>Planctomycetia</taxon>
        <taxon>Pirellulales</taxon>
        <taxon>Pirellulaceae</taxon>
        <taxon>Blastopirellula</taxon>
    </lineage>
</organism>
<proteinExistence type="predicted"/>
<accession>A0A2S8FZD6</accession>
<dbReference type="Proteomes" id="UP000238322">
    <property type="component" value="Unassembled WGS sequence"/>
</dbReference>
<evidence type="ECO:0000313" key="3">
    <source>
        <dbReference type="Proteomes" id="UP000238322"/>
    </source>
</evidence>
<comment type="caution">
    <text evidence="2">The sequence shown here is derived from an EMBL/GenBank/DDBJ whole genome shotgun (WGS) entry which is preliminary data.</text>
</comment>
<protein>
    <recommendedName>
        <fullName evidence="4">DUF1376 domain-containing protein</fullName>
    </recommendedName>
</protein>
<sequence>MAGDWIQMDLDLEDKPEFMRLVDLTDEAEELILGRLFRLWALVDKATDNGLLKGLTLQSLARKLGGTPEFWQHLTDEAVAWLTVTDEGIVIPGYDKRFSQSGKRRIQQARASARRRSEKKTDIELSPSCRHPKQRFVDLKKRREEESKEEKRKEQETKEGAPDGGSLGDFAWNEAPPSGKNTPRFDPGRETPPFDSDAFRQAWREWITHRVEIGKRLTSTAVQKQFAMFLEMSELRAIAAINHTIANGWTGLREPTPSIGIPQRNATSLPSMAEILAMDEAEIGKHTTASSQTLRSAER</sequence>
<name>A0A2S8FZD6_9BACT</name>
<dbReference type="EMBL" id="PUHY01000005">
    <property type="protein sequence ID" value="PQO37548.1"/>
    <property type="molecule type" value="Genomic_DNA"/>
</dbReference>
<feature type="compositionally biased region" description="Basic and acidic residues" evidence="1">
    <location>
        <begin position="135"/>
        <end position="161"/>
    </location>
</feature>
<evidence type="ECO:0008006" key="4">
    <source>
        <dbReference type="Google" id="ProtNLM"/>
    </source>
</evidence>